<dbReference type="PANTHER" id="PTHR30193:SF41">
    <property type="entry name" value="DIACETYLCHITOBIOSE UPTAKE SYSTEM PERMEASE PROTEIN NGCF"/>
    <property type="match status" value="1"/>
</dbReference>
<sequence length="301" mass="32914">MWAKSGKANVSEGQKANTQKISGLGSTGWIFIFPVIAMLVIFFLVPLVGVVYLSLTEWSLIGTPIYSGFTNYQEIFANPQFWSAVRVTGKLSLQMAIPGALIAFILAIMINEGKKTNYVSTVLLFPLVFPSIVAVFIWEAMFKGDGILNSFFGINVNWVTSSSWALPSLVLMMLWTNLGYYTIIALAGVRDLPAELFDAASLDGAGYFAKIRWITIPLMKPILLFLLMVGTSDALTLFIQPYLLTGGGPGDSTRTLSQLIYQTAFMYTDIGKASAIAVTLLLAALVVAGLQFRVFSKDREI</sequence>
<feature type="transmembrane region" description="Helical" evidence="7">
    <location>
        <begin position="122"/>
        <end position="142"/>
    </location>
</feature>
<evidence type="ECO:0000256" key="5">
    <source>
        <dbReference type="ARBA" id="ARBA00022989"/>
    </source>
</evidence>
<dbReference type="Gene3D" id="1.10.3720.10">
    <property type="entry name" value="MetI-like"/>
    <property type="match status" value="1"/>
</dbReference>
<evidence type="ECO:0000256" key="7">
    <source>
        <dbReference type="SAM" id="Phobius"/>
    </source>
</evidence>
<feature type="transmembrane region" description="Helical" evidence="7">
    <location>
        <begin position="162"/>
        <end position="183"/>
    </location>
</feature>
<evidence type="ECO:0000259" key="8">
    <source>
        <dbReference type="PROSITE" id="PS50928"/>
    </source>
</evidence>
<dbReference type="AlphaFoldDB" id="A0A6J7ABT3"/>
<organism evidence="9">
    <name type="scientific">freshwater metagenome</name>
    <dbReference type="NCBI Taxonomy" id="449393"/>
    <lineage>
        <taxon>unclassified sequences</taxon>
        <taxon>metagenomes</taxon>
        <taxon>ecological metagenomes</taxon>
    </lineage>
</organism>
<keyword evidence="4 7" id="KW-0812">Transmembrane</keyword>
<feature type="transmembrane region" description="Helical" evidence="7">
    <location>
        <begin position="275"/>
        <end position="295"/>
    </location>
</feature>
<dbReference type="SUPFAM" id="SSF161098">
    <property type="entry name" value="MetI-like"/>
    <property type="match status" value="1"/>
</dbReference>
<dbReference type="InterPro" id="IPR000515">
    <property type="entry name" value="MetI-like"/>
</dbReference>
<keyword evidence="5 7" id="KW-1133">Transmembrane helix</keyword>
<evidence type="ECO:0000256" key="4">
    <source>
        <dbReference type="ARBA" id="ARBA00022692"/>
    </source>
</evidence>
<dbReference type="GO" id="GO:0055085">
    <property type="term" value="P:transmembrane transport"/>
    <property type="evidence" value="ECO:0007669"/>
    <property type="project" value="InterPro"/>
</dbReference>
<keyword evidence="6 7" id="KW-0472">Membrane</keyword>
<comment type="subcellular location">
    <subcellularLocation>
        <location evidence="1">Cell membrane</location>
        <topology evidence="1">Multi-pass membrane protein</topology>
    </subcellularLocation>
</comment>
<evidence type="ECO:0000256" key="2">
    <source>
        <dbReference type="ARBA" id="ARBA00022448"/>
    </source>
</evidence>
<feature type="transmembrane region" description="Helical" evidence="7">
    <location>
        <begin position="29"/>
        <end position="55"/>
    </location>
</feature>
<evidence type="ECO:0000256" key="6">
    <source>
        <dbReference type="ARBA" id="ARBA00023136"/>
    </source>
</evidence>
<gene>
    <name evidence="9" type="ORF">UFOPK3167_00944</name>
</gene>
<reference evidence="9" key="1">
    <citation type="submission" date="2020-05" db="EMBL/GenBank/DDBJ databases">
        <authorList>
            <person name="Chiriac C."/>
            <person name="Salcher M."/>
            <person name="Ghai R."/>
            <person name="Kavagutti S V."/>
        </authorList>
    </citation>
    <scope>NUCLEOTIDE SEQUENCE</scope>
</reference>
<accession>A0A6J7ABT3</accession>
<evidence type="ECO:0000256" key="3">
    <source>
        <dbReference type="ARBA" id="ARBA00022475"/>
    </source>
</evidence>
<proteinExistence type="predicted"/>
<dbReference type="Pfam" id="PF00528">
    <property type="entry name" value="BPD_transp_1"/>
    <property type="match status" value="1"/>
</dbReference>
<dbReference type="EMBL" id="CAFABF010000049">
    <property type="protein sequence ID" value="CAB4830322.1"/>
    <property type="molecule type" value="Genomic_DNA"/>
</dbReference>
<dbReference type="PROSITE" id="PS50928">
    <property type="entry name" value="ABC_TM1"/>
    <property type="match status" value="1"/>
</dbReference>
<keyword evidence="2" id="KW-0813">Transport</keyword>
<dbReference type="PANTHER" id="PTHR30193">
    <property type="entry name" value="ABC TRANSPORTER PERMEASE PROTEIN"/>
    <property type="match status" value="1"/>
</dbReference>
<evidence type="ECO:0000256" key="1">
    <source>
        <dbReference type="ARBA" id="ARBA00004651"/>
    </source>
</evidence>
<evidence type="ECO:0000313" key="9">
    <source>
        <dbReference type="EMBL" id="CAB4830322.1"/>
    </source>
</evidence>
<dbReference type="GO" id="GO:0005886">
    <property type="term" value="C:plasma membrane"/>
    <property type="evidence" value="ECO:0007669"/>
    <property type="project" value="UniProtKB-SubCell"/>
</dbReference>
<feature type="domain" description="ABC transmembrane type-1" evidence="8">
    <location>
        <begin position="85"/>
        <end position="291"/>
    </location>
</feature>
<dbReference type="InterPro" id="IPR051393">
    <property type="entry name" value="ABC_transporter_permease"/>
</dbReference>
<protein>
    <submittedName>
        <fullName evidence="9">Unannotated protein</fullName>
    </submittedName>
</protein>
<dbReference type="InterPro" id="IPR035906">
    <property type="entry name" value="MetI-like_sf"/>
</dbReference>
<name>A0A6J7ABT3_9ZZZZ</name>
<feature type="transmembrane region" description="Helical" evidence="7">
    <location>
        <begin position="222"/>
        <end position="243"/>
    </location>
</feature>
<feature type="transmembrane region" description="Helical" evidence="7">
    <location>
        <begin position="91"/>
        <end position="110"/>
    </location>
</feature>
<dbReference type="CDD" id="cd06261">
    <property type="entry name" value="TM_PBP2"/>
    <property type="match status" value="1"/>
</dbReference>
<keyword evidence="3" id="KW-1003">Cell membrane</keyword>